<feature type="transmembrane region" description="Helical" evidence="1">
    <location>
        <begin position="64"/>
        <end position="83"/>
    </location>
</feature>
<reference evidence="2" key="1">
    <citation type="submission" date="2018-05" db="EMBL/GenBank/DDBJ databases">
        <authorList>
            <person name="Lanie J.A."/>
            <person name="Ng W.-L."/>
            <person name="Kazmierczak K.M."/>
            <person name="Andrzejewski T.M."/>
            <person name="Davidsen T.M."/>
            <person name="Wayne K.J."/>
            <person name="Tettelin H."/>
            <person name="Glass J.I."/>
            <person name="Rusch D."/>
            <person name="Podicherti R."/>
            <person name="Tsui H.-C.T."/>
            <person name="Winkler M.E."/>
        </authorList>
    </citation>
    <scope>NUCLEOTIDE SEQUENCE</scope>
</reference>
<sequence length="135" mass="15989">MGKPFKPNPDKPWCHRCLDHTPYYKKVIRWARSTNSPGGSKTVWLCKVCDKDVRIPNKEKAASWLLNIMVILLLLTLAGGYYLADRYLQEDREQILFASRIVICIILAPLLYFYCSHLRFMTRWKRWAEKHKSED</sequence>
<protein>
    <submittedName>
        <fullName evidence="2">Uncharacterized protein</fullName>
    </submittedName>
</protein>
<dbReference type="AlphaFoldDB" id="A0A383F6R7"/>
<dbReference type="EMBL" id="UINC01232000">
    <property type="protein sequence ID" value="SVE64776.1"/>
    <property type="molecule type" value="Genomic_DNA"/>
</dbReference>
<name>A0A383F6R7_9ZZZZ</name>
<proteinExistence type="predicted"/>
<evidence type="ECO:0000313" key="2">
    <source>
        <dbReference type="EMBL" id="SVE64776.1"/>
    </source>
</evidence>
<gene>
    <name evidence="2" type="ORF">METZ01_LOCUS517630</name>
</gene>
<organism evidence="2">
    <name type="scientific">marine metagenome</name>
    <dbReference type="NCBI Taxonomy" id="408172"/>
    <lineage>
        <taxon>unclassified sequences</taxon>
        <taxon>metagenomes</taxon>
        <taxon>ecological metagenomes</taxon>
    </lineage>
</organism>
<keyword evidence="1" id="KW-0812">Transmembrane</keyword>
<feature type="transmembrane region" description="Helical" evidence="1">
    <location>
        <begin position="95"/>
        <end position="115"/>
    </location>
</feature>
<evidence type="ECO:0000256" key="1">
    <source>
        <dbReference type="SAM" id="Phobius"/>
    </source>
</evidence>
<keyword evidence="1" id="KW-1133">Transmembrane helix</keyword>
<accession>A0A383F6R7</accession>
<keyword evidence="1" id="KW-0472">Membrane</keyword>